<evidence type="ECO:0000256" key="1">
    <source>
        <dbReference type="ARBA" id="ARBA00010886"/>
    </source>
</evidence>
<dbReference type="InterPro" id="IPR011009">
    <property type="entry name" value="Kinase-like_dom_sf"/>
</dbReference>
<dbReference type="PROSITE" id="PS50011">
    <property type="entry name" value="PROTEIN_KINASE_DOM"/>
    <property type="match status" value="1"/>
</dbReference>
<keyword evidence="5 8" id="KW-0418">Kinase</keyword>
<dbReference type="FunFam" id="3.30.200.20:FF:000097">
    <property type="entry name" value="Probable serine/threonine-protein kinase nek1"/>
    <property type="match status" value="1"/>
</dbReference>
<dbReference type="OrthoDB" id="248923at2759"/>
<dbReference type="InterPro" id="IPR000719">
    <property type="entry name" value="Prot_kinase_dom"/>
</dbReference>
<keyword evidence="6" id="KW-0067">ATP-binding</keyword>
<evidence type="ECO:0000313" key="8">
    <source>
        <dbReference type="EMBL" id="KAJ8045487.1"/>
    </source>
</evidence>
<comment type="similarity">
    <text evidence="1">Belongs to the protein kinase superfamily. NEK Ser/Thr protein kinase family. NIMA subfamily.</text>
</comment>
<evidence type="ECO:0000256" key="5">
    <source>
        <dbReference type="ARBA" id="ARBA00022777"/>
    </source>
</evidence>
<keyword evidence="2" id="KW-0723">Serine/threonine-protein kinase</keyword>
<dbReference type="SUPFAM" id="SSF56112">
    <property type="entry name" value="Protein kinase-like (PK-like)"/>
    <property type="match status" value="1"/>
</dbReference>
<evidence type="ECO:0000259" key="7">
    <source>
        <dbReference type="PROSITE" id="PS50011"/>
    </source>
</evidence>
<dbReference type="InterPro" id="IPR051997">
    <property type="entry name" value="STK_NEK"/>
</dbReference>
<dbReference type="PANTHER" id="PTHR44535">
    <property type="entry name" value="PROTEIN CBG16200"/>
    <property type="match status" value="1"/>
</dbReference>
<dbReference type="GO" id="GO:0004674">
    <property type="term" value="F:protein serine/threonine kinase activity"/>
    <property type="evidence" value="ECO:0007669"/>
    <property type="project" value="UniProtKB-KW"/>
</dbReference>
<keyword evidence="9" id="KW-1185">Reference proteome</keyword>
<protein>
    <submittedName>
        <fullName evidence="8">Serine/threonine-protein kinase Nek9</fullName>
    </submittedName>
</protein>
<dbReference type="EMBL" id="JAIZAY010000003">
    <property type="protein sequence ID" value="KAJ8045487.1"/>
    <property type="molecule type" value="Genomic_DNA"/>
</dbReference>
<evidence type="ECO:0000256" key="6">
    <source>
        <dbReference type="ARBA" id="ARBA00022840"/>
    </source>
</evidence>
<dbReference type="Gene3D" id="3.30.200.20">
    <property type="entry name" value="Phosphorylase Kinase, domain 1"/>
    <property type="match status" value="1"/>
</dbReference>
<dbReference type="SMART" id="SM00220">
    <property type="entry name" value="S_TKc"/>
    <property type="match status" value="1"/>
</dbReference>
<dbReference type="InterPro" id="IPR008271">
    <property type="entry name" value="Ser/Thr_kinase_AS"/>
</dbReference>
<keyword evidence="4" id="KW-0547">Nucleotide-binding</keyword>
<evidence type="ECO:0000256" key="3">
    <source>
        <dbReference type="ARBA" id="ARBA00022679"/>
    </source>
</evidence>
<dbReference type="GO" id="GO:0005524">
    <property type="term" value="F:ATP binding"/>
    <property type="evidence" value="ECO:0007669"/>
    <property type="project" value="UniProtKB-KW"/>
</dbReference>
<organism evidence="8 9">
    <name type="scientific">Holothuria leucospilota</name>
    <name type="common">Black long sea cucumber</name>
    <name type="synonym">Mertensiothuria leucospilota</name>
    <dbReference type="NCBI Taxonomy" id="206669"/>
    <lineage>
        <taxon>Eukaryota</taxon>
        <taxon>Metazoa</taxon>
        <taxon>Echinodermata</taxon>
        <taxon>Eleutherozoa</taxon>
        <taxon>Echinozoa</taxon>
        <taxon>Holothuroidea</taxon>
        <taxon>Aspidochirotacea</taxon>
        <taxon>Aspidochirotida</taxon>
        <taxon>Holothuriidae</taxon>
        <taxon>Holothuria</taxon>
    </lineage>
</organism>
<comment type="caution">
    <text evidence="8">The sequence shown here is derived from an EMBL/GenBank/DDBJ whole genome shotgun (WGS) entry which is preliminary data.</text>
</comment>
<evidence type="ECO:0000256" key="4">
    <source>
        <dbReference type="ARBA" id="ARBA00022741"/>
    </source>
</evidence>
<proteinExistence type="inferred from homology"/>
<dbReference type="Proteomes" id="UP001152320">
    <property type="component" value="Chromosome 3"/>
</dbReference>
<reference evidence="8" key="1">
    <citation type="submission" date="2021-10" db="EMBL/GenBank/DDBJ databases">
        <title>Tropical sea cucumber genome reveals ecological adaptation and Cuvierian tubules defense mechanism.</title>
        <authorList>
            <person name="Chen T."/>
        </authorList>
    </citation>
    <scope>NUCLEOTIDE SEQUENCE</scope>
    <source>
        <strain evidence="8">Nanhai2018</strain>
        <tissue evidence="8">Muscle</tissue>
    </source>
</reference>
<dbReference type="AlphaFoldDB" id="A0A9Q1CHM0"/>
<dbReference type="Pfam" id="PF00069">
    <property type="entry name" value="Pkinase"/>
    <property type="match status" value="1"/>
</dbReference>
<evidence type="ECO:0000313" key="9">
    <source>
        <dbReference type="Proteomes" id="UP001152320"/>
    </source>
</evidence>
<name>A0A9Q1CHM0_HOLLE</name>
<dbReference type="PANTHER" id="PTHR44535:SF1">
    <property type="entry name" value="SERINE_THREONINE-PROTEIN KINASE NEK9"/>
    <property type="match status" value="1"/>
</dbReference>
<gene>
    <name evidence="8" type="ORF">HOLleu_08506</name>
</gene>
<sequence length="291" mass="33537">MSLHSDSTSFYSEPAAQEEQYQHVKVLGKGAFGEAVLYLKVEDNSLVVWKEVSLDKCSQKEQDDSQNEIDILALLDHPNIISYFNHFLDTDSMTLFIEMEYANGGTLYEKILNQGKTSLTEEDVVWYFFQILSAVAYIHDHGILHRDIKTLNIFLTKTRIVKLGDFGISKHLKEGDKMAQTVVGTPYYMSPEIVKGQQYDAKSDMWAVGCVLYEMLTLKRVFEASRDLTRQKVSCLIKCSLQRRSLERKLRVRARVRIRDRYRIRVRIRIVQGTSVRQIDKSLLQNGIIAA</sequence>
<dbReference type="PROSITE" id="PS00108">
    <property type="entry name" value="PROTEIN_KINASE_ST"/>
    <property type="match status" value="1"/>
</dbReference>
<feature type="domain" description="Protein kinase" evidence="7">
    <location>
        <begin position="21"/>
        <end position="291"/>
    </location>
</feature>
<dbReference type="Gene3D" id="1.10.510.10">
    <property type="entry name" value="Transferase(Phosphotransferase) domain 1"/>
    <property type="match status" value="1"/>
</dbReference>
<keyword evidence="3" id="KW-0808">Transferase</keyword>
<evidence type="ECO:0000256" key="2">
    <source>
        <dbReference type="ARBA" id="ARBA00022527"/>
    </source>
</evidence>
<accession>A0A9Q1CHM0</accession>